<proteinExistence type="predicted"/>
<dbReference type="Proteomes" id="UP000482960">
    <property type="component" value="Unassembled WGS sequence"/>
</dbReference>
<dbReference type="EMBL" id="BLPG01000001">
    <property type="protein sequence ID" value="GFJ93283.1"/>
    <property type="molecule type" value="Genomic_DNA"/>
</dbReference>
<gene>
    <name evidence="1" type="ORF">Prum_069250</name>
</gene>
<sequence>MVTFLTACGLDEESRTPWLAAWERVATAHLRRPAGAVRIREARARLLGVHDSIQADAATRELPVYVPRDLDPDLRTAITAAAEMGGFVLLVGGSSVGKSRALYEAVQAALPEWWLIHPEDVAAIRAFAACPSPRTVVWLDELQRLLSLENRLTAGLARELIRAGAVLVATLWPHEYHERSATRIPGMPDLNAGDRELLDIADLIDVPDRFSASERRRAEALSGIDSRIRVALDSEDGGFTQVLAAGPDLVRRWEHAHDPYGKAVLTAALDARRVGVQTPLTRTLLVAAAAAYLMPADQAAAPPDWAHQALSYATAKLRGATAALTPVSNEIGRPTGYVVADFLYQHARQVRREVPLPELAWQALVEHHQDRDFDELVAGAARRGRSGHLEALYRRGAETGNRDAARQLVDLLVTQGRADEASAVLIRHDDQVGDWITALSVGDPLLQQGRVDEAIRVLGPYLLGNYRDSGITWGTREVIDRFVKYGYADEAAALLRPHADAGNRDASISLARVLGASGRVEELRLRADAGDQTAALSLVDLLVRMGDTDGLRQRADMGDLHAAGKLASLFVEQHKLGDAIAVLRQAADAGEGDASRRLAVLLLKEGNLEELRERASAGDQPATRRLADRLRAERRFEEAIDVLRPAANSGDRLAADQLVDLYMARGEVEDAIGVLRQHADAGYGDAAVRLVALLARDGRLDDLQAEVNAGTFGAAEQLAAITRSSTRDNDDAAGRLKL</sequence>
<accession>A0A6V8L7Q1</accession>
<evidence type="ECO:0000313" key="1">
    <source>
        <dbReference type="EMBL" id="GFJ93283.1"/>
    </source>
</evidence>
<dbReference type="AlphaFoldDB" id="A0A6V8L7Q1"/>
<keyword evidence="2" id="KW-1185">Reference proteome</keyword>
<reference evidence="1 2" key="2">
    <citation type="submission" date="2020-03" db="EMBL/GenBank/DDBJ databases">
        <authorList>
            <person name="Ichikawa N."/>
            <person name="Kimura A."/>
            <person name="Kitahashi Y."/>
            <person name="Uohara A."/>
        </authorList>
    </citation>
    <scope>NUCLEOTIDE SEQUENCE [LARGE SCALE GENOMIC DNA]</scope>
    <source>
        <strain evidence="1 2">NBRC 108638</strain>
    </source>
</reference>
<dbReference type="SUPFAM" id="SSF81901">
    <property type="entry name" value="HCP-like"/>
    <property type="match status" value="1"/>
</dbReference>
<reference evidence="1 2" key="1">
    <citation type="submission" date="2020-03" db="EMBL/GenBank/DDBJ databases">
        <title>Whole genome shotgun sequence of Phytohabitans rumicis NBRC 108638.</title>
        <authorList>
            <person name="Komaki H."/>
            <person name="Tamura T."/>
        </authorList>
    </citation>
    <scope>NUCLEOTIDE SEQUENCE [LARGE SCALE GENOMIC DNA]</scope>
    <source>
        <strain evidence="1 2">NBRC 108638</strain>
    </source>
</reference>
<comment type="caution">
    <text evidence="1">The sequence shown here is derived from an EMBL/GenBank/DDBJ whole genome shotgun (WGS) entry which is preliminary data.</text>
</comment>
<organism evidence="1 2">
    <name type="scientific">Phytohabitans rumicis</name>
    <dbReference type="NCBI Taxonomy" id="1076125"/>
    <lineage>
        <taxon>Bacteria</taxon>
        <taxon>Bacillati</taxon>
        <taxon>Actinomycetota</taxon>
        <taxon>Actinomycetes</taxon>
        <taxon>Micromonosporales</taxon>
        <taxon>Micromonosporaceae</taxon>
    </lineage>
</organism>
<evidence type="ECO:0000313" key="2">
    <source>
        <dbReference type="Proteomes" id="UP000482960"/>
    </source>
</evidence>
<dbReference type="Gene3D" id="1.25.40.10">
    <property type="entry name" value="Tetratricopeptide repeat domain"/>
    <property type="match status" value="1"/>
</dbReference>
<dbReference type="InterPro" id="IPR011990">
    <property type="entry name" value="TPR-like_helical_dom_sf"/>
</dbReference>
<protein>
    <submittedName>
        <fullName evidence="1">Uncharacterized protein</fullName>
    </submittedName>
</protein>
<name>A0A6V8L7Q1_9ACTN</name>